<protein>
    <submittedName>
        <fullName evidence="1">Putative secreted protein</fullName>
    </submittedName>
</protein>
<proteinExistence type="predicted"/>
<dbReference type="EMBL" id="GGFL01014656">
    <property type="protein sequence ID" value="MBW78834.1"/>
    <property type="molecule type" value="Transcribed_RNA"/>
</dbReference>
<sequence length="74" mass="8025">MIVVAAARIRFRFSAMGVCFSSFVRGDMGAVVCVGYKPCANHLTIRSIKRDLTGPDIGSPGRFFLSANRKQSEG</sequence>
<name>A0A2M4DMP9_ANODA</name>
<reference evidence="1" key="1">
    <citation type="submission" date="2018-01" db="EMBL/GenBank/DDBJ databases">
        <title>An insight into the sialome of Amazonian anophelines.</title>
        <authorList>
            <person name="Ribeiro J.M."/>
            <person name="Scarpassa V."/>
            <person name="Calvo E."/>
        </authorList>
    </citation>
    <scope>NUCLEOTIDE SEQUENCE</scope>
</reference>
<organism evidence="1">
    <name type="scientific">Anopheles darlingi</name>
    <name type="common">Mosquito</name>
    <dbReference type="NCBI Taxonomy" id="43151"/>
    <lineage>
        <taxon>Eukaryota</taxon>
        <taxon>Metazoa</taxon>
        <taxon>Ecdysozoa</taxon>
        <taxon>Arthropoda</taxon>
        <taxon>Hexapoda</taxon>
        <taxon>Insecta</taxon>
        <taxon>Pterygota</taxon>
        <taxon>Neoptera</taxon>
        <taxon>Endopterygota</taxon>
        <taxon>Diptera</taxon>
        <taxon>Nematocera</taxon>
        <taxon>Culicoidea</taxon>
        <taxon>Culicidae</taxon>
        <taxon>Anophelinae</taxon>
        <taxon>Anopheles</taxon>
    </lineage>
</organism>
<dbReference type="AlphaFoldDB" id="A0A2M4DMP9"/>
<accession>A0A2M4DMP9</accession>
<evidence type="ECO:0000313" key="1">
    <source>
        <dbReference type="EMBL" id="MBW78834.1"/>
    </source>
</evidence>